<dbReference type="SUPFAM" id="SSF52540">
    <property type="entry name" value="P-loop containing nucleoside triphosphate hydrolases"/>
    <property type="match status" value="1"/>
</dbReference>
<evidence type="ECO:0000313" key="5">
    <source>
        <dbReference type="Proteomes" id="UP000034231"/>
    </source>
</evidence>
<dbReference type="InterPro" id="IPR006321">
    <property type="entry name" value="PilT/PilU"/>
</dbReference>
<dbReference type="AlphaFoldDB" id="A0A0G0LCF9"/>
<dbReference type="NCBIfam" id="TIGR01420">
    <property type="entry name" value="pilT_fam"/>
    <property type="match status" value="1"/>
</dbReference>
<dbReference type="PATRIC" id="fig|1618488.3.peg.279"/>
<evidence type="ECO:0000313" key="4">
    <source>
        <dbReference type="EMBL" id="KKQ50326.1"/>
    </source>
</evidence>
<reference evidence="4 5" key="1">
    <citation type="journal article" date="2015" name="Nature">
        <title>rRNA introns, odd ribosomes, and small enigmatic genomes across a large radiation of phyla.</title>
        <authorList>
            <person name="Brown C.T."/>
            <person name="Hug L.A."/>
            <person name="Thomas B.C."/>
            <person name="Sharon I."/>
            <person name="Castelle C.J."/>
            <person name="Singh A."/>
            <person name="Wilkins M.J."/>
            <person name="Williams K.H."/>
            <person name="Banfield J.F."/>
        </authorList>
    </citation>
    <scope>NUCLEOTIDE SEQUENCE [LARGE SCALE GENOMIC DNA]</scope>
</reference>
<dbReference type="GO" id="GO:0005524">
    <property type="term" value="F:ATP binding"/>
    <property type="evidence" value="ECO:0007669"/>
    <property type="project" value="InterPro"/>
</dbReference>
<dbReference type="PANTHER" id="PTHR30486">
    <property type="entry name" value="TWITCHING MOTILITY PROTEIN PILT"/>
    <property type="match status" value="1"/>
</dbReference>
<feature type="domain" description="Bacterial type II secretion system protein E" evidence="3">
    <location>
        <begin position="5"/>
        <end position="270"/>
    </location>
</feature>
<name>A0A0G0LCF9_9BACT</name>
<organism evidence="4 5">
    <name type="scientific">Candidatus Shapirobacteria bacterium GW2011_GWE1_38_10</name>
    <dbReference type="NCBI Taxonomy" id="1618488"/>
    <lineage>
        <taxon>Bacteria</taxon>
        <taxon>Candidatus Shapironibacteriota</taxon>
    </lineage>
</organism>
<protein>
    <submittedName>
        <fullName evidence="4">Twitching motility protein</fullName>
    </submittedName>
</protein>
<dbReference type="Pfam" id="PF00437">
    <property type="entry name" value="T2SSE"/>
    <property type="match status" value="1"/>
</dbReference>
<comment type="similarity">
    <text evidence="1">Belongs to the GSP E family.</text>
</comment>
<sequence>MHSKIEEVLRLAVANKASDVHLCFGLTPKMRINGELSEITNIGVVDDGELILSLLSEEQKERFLKEKELDFSVTMDTARFRANIYTQKGLPSCVLRVISDEIPELETLNLPETLKTFTQLRQGFILITGPTGQGKSTTVAAMLNEINKSASTNIVTIEDPVEYIIKPLKSIISQRELGGDTVSFDRALKSALRQDPNVVFVGEMRDLETIQLALTVAETGHLVFSTLHTNSASQTIDRIVDVFPEGSKPQIRIQLASVLSAVVSQRLIPAIRGGRVPAVEILTACAATANTIREGKTFMIDNVIQTGADLGMVSLEMSLARLVKKGLVDEKVAMSYATKPVELQSPGQGLERKIGQGGVRNGLKERSGGIDKG</sequence>
<evidence type="ECO:0000259" key="3">
    <source>
        <dbReference type="Pfam" id="PF00437"/>
    </source>
</evidence>
<proteinExistence type="inferred from homology"/>
<feature type="region of interest" description="Disordered" evidence="2">
    <location>
        <begin position="347"/>
        <end position="373"/>
    </location>
</feature>
<dbReference type="Gene3D" id="3.40.50.300">
    <property type="entry name" value="P-loop containing nucleotide triphosphate hydrolases"/>
    <property type="match status" value="1"/>
</dbReference>
<comment type="caution">
    <text evidence="4">The sequence shown here is derived from an EMBL/GenBank/DDBJ whole genome shotgun (WGS) entry which is preliminary data.</text>
</comment>
<dbReference type="InterPro" id="IPR001482">
    <property type="entry name" value="T2SS/T4SS_dom"/>
</dbReference>
<dbReference type="Proteomes" id="UP000034231">
    <property type="component" value="Unassembled WGS sequence"/>
</dbReference>
<dbReference type="InterPro" id="IPR050921">
    <property type="entry name" value="T4SS_GSP_E_ATPase"/>
</dbReference>
<dbReference type="InterPro" id="IPR027417">
    <property type="entry name" value="P-loop_NTPase"/>
</dbReference>
<dbReference type="EMBL" id="LBTX01000006">
    <property type="protein sequence ID" value="KKQ50326.1"/>
    <property type="molecule type" value="Genomic_DNA"/>
</dbReference>
<dbReference type="CDD" id="cd01131">
    <property type="entry name" value="PilT"/>
    <property type="match status" value="1"/>
</dbReference>
<evidence type="ECO:0000256" key="1">
    <source>
        <dbReference type="ARBA" id="ARBA00006611"/>
    </source>
</evidence>
<accession>A0A0G0LCF9</accession>
<feature type="compositionally biased region" description="Basic and acidic residues" evidence="2">
    <location>
        <begin position="362"/>
        <end position="373"/>
    </location>
</feature>
<dbReference type="GO" id="GO:0016887">
    <property type="term" value="F:ATP hydrolysis activity"/>
    <property type="evidence" value="ECO:0007669"/>
    <property type="project" value="InterPro"/>
</dbReference>
<dbReference type="Gene3D" id="3.30.450.90">
    <property type="match status" value="1"/>
</dbReference>
<evidence type="ECO:0000256" key="2">
    <source>
        <dbReference type="SAM" id="MobiDB-lite"/>
    </source>
</evidence>
<gene>
    <name evidence="4" type="ORF">US68_C0006G0006</name>
</gene>